<evidence type="ECO:0000313" key="4">
    <source>
        <dbReference type="Proteomes" id="UP000061010"/>
    </source>
</evidence>
<proteinExistence type="predicted"/>
<dbReference type="PANTHER" id="PTHR23028:SF53">
    <property type="entry name" value="ACYL_TRANSF_3 DOMAIN-CONTAINING PROTEIN"/>
    <property type="match status" value="1"/>
</dbReference>
<gene>
    <name evidence="3" type="ORF">AOT14_25350</name>
</gene>
<feature type="transmembrane region" description="Helical" evidence="1">
    <location>
        <begin position="222"/>
        <end position="238"/>
    </location>
</feature>
<dbReference type="InterPro" id="IPR002656">
    <property type="entry name" value="Acyl_transf_3_dom"/>
</dbReference>
<dbReference type="AlphaFoldDB" id="A0A0S1B1F7"/>
<dbReference type="GO" id="GO:0000271">
    <property type="term" value="P:polysaccharide biosynthetic process"/>
    <property type="evidence" value="ECO:0007669"/>
    <property type="project" value="TreeGrafter"/>
</dbReference>
<evidence type="ECO:0000313" key="3">
    <source>
        <dbReference type="EMBL" id="ALJ28897.1"/>
    </source>
</evidence>
<feature type="transmembrane region" description="Helical" evidence="1">
    <location>
        <begin position="129"/>
        <end position="147"/>
    </location>
</feature>
<evidence type="ECO:0000259" key="2">
    <source>
        <dbReference type="Pfam" id="PF01757"/>
    </source>
</evidence>
<sequence>MVLVGHAAGFSLKALTPFVGPLAKIGVWLFFVLSAFLLTLKINASGISRRSMVEYGIGRFARIVPMYWLAVCIYFFAGSAGIDSAADLFDAALMRKGYAHLWTIPVEFKFYFLLPVIVLVVGYAGRLGVAWQVLACGLIILVCQALYPFWMTPENSIQMRWYVASFVIGVACAVLYAQSDEQPSLRRVQLVVLLTVALLVLAMPVTRNILFGMPYGPWLRDKFVFISLIWGVFLFFCADRLSGAGPGRRVFDRIGECSFSIYLIHWLVMSRVSAMAGDSVSAFIACILASIIAGMILYYTVEAPLQRIRSAGLKRFPPMPAG</sequence>
<name>A0A0S1B1F7_9GAMM</name>
<feature type="transmembrane region" description="Helical" evidence="1">
    <location>
        <begin position="190"/>
        <end position="210"/>
    </location>
</feature>
<feature type="transmembrane region" description="Helical" evidence="1">
    <location>
        <begin position="63"/>
        <end position="82"/>
    </location>
</feature>
<dbReference type="GO" id="GO:0016747">
    <property type="term" value="F:acyltransferase activity, transferring groups other than amino-acyl groups"/>
    <property type="evidence" value="ECO:0007669"/>
    <property type="project" value="InterPro"/>
</dbReference>
<dbReference type="Proteomes" id="UP000061010">
    <property type="component" value="Chromosome"/>
</dbReference>
<organism evidence="3 4">
    <name type="scientific">Stenotrophomonas acidaminiphila</name>
    <dbReference type="NCBI Taxonomy" id="128780"/>
    <lineage>
        <taxon>Bacteria</taxon>
        <taxon>Pseudomonadati</taxon>
        <taxon>Pseudomonadota</taxon>
        <taxon>Gammaproteobacteria</taxon>
        <taxon>Lysobacterales</taxon>
        <taxon>Lysobacteraceae</taxon>
        <taxon>Stenotrophomonas</taxon>
    </lineage>
</organism>
<keyword evidence="3" id="KW-0808">Transferase</keyword>
<accession>A0A0S1B1F7</accession>
<dbReference type="InterPro" id="IPR050879">
    <property type="entry name" value="Acyltransferase_3"/>
</dbReference>
<feature type="transmembrane region" description="Helical" evidence="1">
    <location>
        <begin position="102"/>
        <end position="122"/>
    </location>
</feature>
<dbReference type="Pfam" id="PF01757">
    <property type="entry name" value="Acyl_transf_3"/>
    <property type="match status" value="1"/>
</dbReference>
<dbReference type="KEGG" id="sacz:AOT14_25350"/>
<keyword evidence="1" id="KW-0812">Transmembrane</keyword>
<feature type="transmembrane region" description="Helical" evidence="1">
    <location>
        <begin position="25"/>
        <end position="42"/>
    </location>
</feature>
<feature type="transmembrane region" description="Helical" evidence="1">
    <location>
        <begin position="159"/>
        <end position="178"/>
    </location>
</feature>
<dbReference type="GO" id="GO:0016020">
    <property type="term" value="C:membrane"/>
    <property type="evidence" value="ECO:0007669"/>
    <property type="project" value="TreeGrafter"/>
</dbReference>
<feature type="transmembrane region" description="Helical" evidence="1">
    <location>
        <begin position="280"/>
        <end position="301"/>
    </location>
</feature>
<keyword evidence="1" id="KW-0472">Membrane</keyword>
<dbReference type="PATRIC" id="fig|128780.6.peg.2559"/>
<keyword evidence="1" id="KW-1133">Transmembrane helix</keyword>
<evidence type="ECO:0000256" key="1">
    <source>
        <dbReference type="SAM" id="Phobius"/>
    </source>
</evidence>
<dbReference type="EMBL" id="CP012900">
    <property type="protein sequence ID" value="ALJ28897.1"/>
    <property type="molecule type" value="Genomic_DNA"/>
</dbReference>
<dbReference type="PANTHER" id="PTHR23028">
    <property type="entry name" value="ACETYLTRANSFERASE"/>
    <property type="match status" value="1"/>
</dbReference>
<keyword evidence="3" id="KW-0012">Acyltransferase</keyword>
<protein>
    <submittedName>
        <fullName evidence="3">Acyltransferase</fullName>
    </submittedName>
</protein>
<keyword evidence="4" id="KW-1185">Reference proteome</keyword>
<reference evidence="3 4" key="1">
    <citation type="journal article" date="2015" name="Genome Announc.">
        <title>Complete Genome Sequencing of Stenotrophomonas acidaminiphila ZAC14D2_NAIMI4_2, a Multidrug-Resistant Strain Isolated from Sediments of a Polluted River in Mexico, Uncovers New Antibiotic Resistance Genes and a Novel Class-II Lasso Peptide Biosynthesis Gene Cluster.</title>
        <authorList>
            <person name="Vinuesa P."/>
            <person name="Ochoa-Sanchez L.E."/>
        </authorList>
    </citation>
    <scope>NUCLEOTIDE SEQUENCE [LARGE SCALE GENOMIC DNA]</scope>
    <source>
        <strain evidence="3 4">ZAC14D2_NAIMI4_2</strain>
    </source>
</reference>
<feature type="domain" description="Acyltransferase 3" evidence="2">
    <location>
        <begin position="2"/>
        <end position="298"/>
    </location>
</feature>